<reference evidence="1 2" key="1">
    <citation type="submission" date="2024-04" db="EMBL/GenBank/DDBJ databases">
        <title>Bacillus oryzaecorticis sp. nov., a moderately halophilic bacterium isolated from rice husks.</title>
        <authorList>
            <person name="Zhu H.-S."/>
        </authorList>
    </citation>
    <scope>NUCLEOTIDE SEQUENCE [LARGE SCALE GENOMIC DNA]</scope>
    <source>
        <strain evidence="1 2">ZC255</strain>
    </source>
</reference>
<evidence type="ECO:0000313" key="2">
    <source>
        <dbReference type="Proteomes" id="UP001389717"/>
    </source>
</evidence>
<proteinExistence type="predicted"/>
<evidence type="ECO:0000313" key="1">
    <source>
        <dbReference type="EMBL" id="MEL3971893.1"/>
    </source>
</evidence>
<organism evidence="1 2">
    <name type="scientific">Rossellomorea oryzaecorticis</name>
    <dbReference type="NCBI Taxonomy" id="1396505"/>
    <lineage>
        <taxon>Bacteria</taxon>
        <taxon>Bacillati</taxon>
        <taxon>Bacillota</taxon>
        <taxon>Bacilli</taxon>
        <taxon>Bacillales</taxon>
        <taxon>Bacillaceae</taxon>
        <taxon>Rossellomorea</taxon>
    </lineage>
</organism>
<gene>
    <name evidence="1" type="ORF">AAEO50_06360</name>
</gene>
<protein>
    <submittedName>
        <fullName evidence="1">Uncharacterized protein</fullName>
    </submittedName>
</protein>
<dbReference type="Proteomes" id="UP001389717">
    <property type="component" value="Unassembled WGS sequence"/>
</dbReference>
<dbReference type="RefSeq" id="WP_341981649.1">
    <property type="nucleotide sequence ID" value="NZ_JBBYAF010000009.1"/>
</dbReference>
<dbReference type="EMBL" id="JBBYAF010000009">
    <property type="protein sequence ID" value="MEL3971893.1"/>
    <property type="molecule type" value="Genomic_DNA"/>
</dbReference>
<comment type="caution">
    <text evidence="1">The sequence shown here is derived from an EMBL/GenBank/DDBJ whole genome shotgun (WGS) entry which is preliminary data.</text>
</comment>
<name>A0ABU9K785_9BACI</name>
<keyword evidence="2" id="KW-1185">Reference proteome</keyword>
<accession>A0ABU9K785</accession>
<sequence length="157" mass="19242">MIYIIIGIIIALIVLMKVKTSRKVQKVDNRYEIYTYVVMEKEDEEKFNEADQKLWELTETYPFLYPGQILCKEDRDHSIFQDEWDEVRKYSSYTKDKEPYYIFFDEYRADPKRHTRMPWDQKVLETNDIEKVKQWCGEFEDELFEKHGEYVGKVSEY</sequence>